<evidence type="ECO:0000313" key="1">
    <source>
        <dbReference type="EMBL" id="NCJ06160.1"/>
    </source>
</evidence>
<dbReference type="SUPFAM" id="SSF46626">
    <property type="entry name" value="Cytochrome c"/>
    <property type="match status" value="1"/>
</dbReference>
<gene>
    <name evidence="1" type="ORF">GS597_06435</name>
</gene>
<dbReference type="Pfam" id="PF09626">
    <property type="entry name" value="DHC"/>
    <property type="match status" value="1"/>
</dbReference>
<organism evidence="1 2">
    <name type="scientific">Petrachloros mirabilis ULC683</name>
    <dbReference type="NCBI Taxonomy" id="2781853"/>
    <lineage>
        <taxon>Bacteria</taxon>
        <taxon>Bacillati</taxon>
        <taxon>Cyanobacteriota</taxon>
        <taxon>Cyanophyceae</taxon>
        <taxon>Synechococcales</taxon>
        <taxon>Petrachlorosaceae</taxon>
        <taxon>Petrachloros</taxon>
        <taxon>Petrachloros mirabilis</taxon>
    </lineage>
</organism>
<dbReference type="EMBL" id="WVIC01000010">
    <property type="protein sequence ID" value="NCJ06160.1"/>
    <property type="molecule type" value="Genomic_DNA"/>
</dbReference>
<sequence>MLFFRRFRRFRRRRPPIWGVLVLVVLWSGLLGWGLAQIQPAHSADQITQANRTLPVGDEMPANVDLGRDLYLESCATCHLAVPPEVLPTETWGILLSDSNHYGVTLSPLVNPERALIWRYIQTFSRSLNPDEQTPYRLERSRYFRILHPDVDFTEPIRMGSCVTCHPSASNFDFRTLSAEWQD</sequence>
<keyword evidence="2" id="KW-1185">Reference proteome</keyword>
<dbReference type="GO" id="GO:0020037">
    <property type="term" value="F:heme binding"/>
    <property type="evidence" value="ECO:0007669"/>
    <property type="project" value="InterPro"/>
</dbReference>
<reference evidence="1" key="1">
    <citation type="submission" date="2019-12" db="EMBL/GenBank/DDBJ databases">
        <title>High-Quality draft genome sequences of three cyanobacteria isolated from the limestone walls of the Old Cathedral of Coimbra.</title>
        <authorList>
            <person name="Tiago I."/>
            <person name="Soares F."/>
            <person name="Portugal A."/>
        </authorList>
    </citation>
    <scope>NUCLEOTIDE SEQUENCE [LARGE SCALE GENOMIC DNA]</scope>
    <source>
        <strain evidence="1">C</strain>
    </source>
</reference>
<comment type="caution">
    <text evidence="1">The sequence shown here is derived from an EMBL/GenBank/DDBJ whole genome shotgun (WGS) entry which is preliminary data.</text>
</comment>
<dbReference type="InterPro" id="IPR036909">
    <property type="entry name" value="Cyt_c-like_dom_sf"/>
</dbReference>
<accession>A0A8K2A7J9</accession>
<dbReference type="RefSeq" id="WP_161824644.1">
    <property type="nucleotide sequence ID" value="NZ_WVIC01000010.1"/>
</dbReference>
<dbReference type="GO" id="GO:0009055">
    <property type="term" value="F:electron transfer activity"/>
    <property type="evidence" value="ECO:0007669"/>
    <property type="project" value="InterPro"/>
</dbReference>
<evidence type="ECO:0000313" key="2">
    <source>
        <dbReference type="Proteomes" id="UP000607397"/>
    </source>
</evidence>
<proteinExistence type="predicted"/>
<protein>
    <submittedName>
        <fullName evidence="1">Cytochrome C</fullName>
    </submittedName>
</protein>
<name>A0A8K2A7J9_9CYAN</name>
<dbReference type="InterPro" id="IPR018588">
    <property type="entry name" value="Dihaem_cytochrome-c"/>
</dbReference>
<dbReference type="Proteomes" id="UP000607397">
    <property type="component" value="Unassembled WGS sequence"/>
</dbReference>
<dbReference type="AlphaFoldDB" id="A0A8K2A7J9"/>